<comment type="function">
    <text evidence="1 6">Required for the transposition of the insertion element.</text>
</comment>
<proteinExistence type="inferred from homology"/>
<evidence type="ECO:0000256" key="4">
    <source>
        <dbReference type="ARBA" id="ARBA00023125"/>
    </source>
</evidence>
<evidence type="ECO:0000256" key="3">
    <source>
        <dbReference type="ARBA" id="ARBA00022578"/>
    </source>
</evidence>
<dbReference type="Pfam" id="PF00872">
    <property type="entry name" value="Transposase_mut"/>
    <property type="match status" value="1"/>
</dbReference>
<reference evidence="8" key="2">
    <citation type="journal article" date="2022" name="Sci. Total Environ.">
        <title>Prevalence, transmission, and molecular epidemiology of tet(X)-positive bacteria among humans, animals, and environmental niches in China: An epidemiological, and genomic-based study.</title>
        <authorList>
            <person name="Dong N."/>
            <person name="Zeng Y."/>
            <person name="Cai C."/>
            <person name="Sun C."/>
            <person name="Lu J."/>
            <person name="Liu C."/>
            <person name="Zhou H."/>
            <person name="Sun Q."/>
            <person name="Shu L."/>
            <person name="Wang H."/>
            <person name="Wang Y."/>
            <person name="Wang S."/>
            <person name="Wu C."/>
            <person name="Chan E.W."/>
            <person name="Chen G."/>
            <person name="Shen Z."/>
            <person name="Chen S."/>
            <person name="Zhang R."/>
        </authorList>
    </citation>
    <scope>NUCLEOTIDE SEQUENCE</scope>
    <source>
        <strain evidence="8">R1692</strain>
    </source>
</reference>
<evidence type="ECO:0000313" key="8">
    <source>
        <dbReference type="EMBL" id="MDM1050043.1"/>
    </source>
</evidence>
<dbReference type="PANTHER" id="PTHR33217:SF8">
    <property type="entry name" value="MUTATOR FAMILY TRANSPOSASE"/>
    <property type="match status" value="1"/>
</dbReference>
<evidence type="ECO:0000256" key="2">
    <source>
        <dbReference type="ARBA" id="ARBA00010961"/>
    </source>
</evidence>
<keyword evidence="3 6" id="KW-0815">Transposition</keyword>
<comment type="caution">
    <text evidence="8">The sequence shown here is derived from an EMBL/GenBank/DDBJ whole genome shotgun (WGS) entry which is preliminary data.</text>
</comment>
<evidence type="ECO:0000256" key="5">
    <source>
        <dbReference type="ARBA" id="ARBA00023172"/>
    </source>
</evidence>
<dbReference type="NCBIfam" id="NF033543">
    <property type="entry name" value="transpos_IS256"/>
    <property type="match status" value="1"/>
</dbReference>
<accession>A0ABT7NS39</accession>
<dbReference type="EMBL" id="JACAGK010000068">
    <property type="protein sequence ID" value="MDM1050043.1"/>
    <property type="molecule type" value="Genomic_DNA"/>
</dbReference>
<evidence type="ECO:0000256" key="7">
    <source>
        <dbReference type="SAM" id="MobiDB-lite"/>
    </source>
</evidence>
<protein>
    <recommendedName>
        <fullName evidence="6">Mutator family transposase</fullName>
    </recommendedName>
</protein>
<dbReference type="InterPro" id="IPR001207">
    <property type="entry name" value="Transposase_mutator"/>
</dbReference>
<evidence type="ECO:0000256" key="1">
    <source>
        <dbReference type="ARBA" id="ARBA00002190"/>
    </source>
</evidence>
<sequence length="410" mass="47384">MKEKTPFDFERFKEEALQGLSEGKSLSPNDGVLAPLMKHLLESMLSGEMDNHLEEEKASGNSNRRNGKTKKTVWGPHTGTFELETSRDRSGTFEPKIVPKRQLIITEQLEGHVLSMYANGMSMRAISDFIREMYAMEISATEISRITESVMPAVNEWRSRPLEAVYPFVFLDCMHYKVRQNGTVESRAIYNILGIGMDGRKDLIGLYSSEHEGAKFWLSVLTDLKQRGVEDILIACIDGLKGFPEAIEAIFPKTRIQLCVVHQIRSSIRYVTDKDKREVIADMKPIYRAVNEEMGYENLLLFEEKWGKKYPLAVKSWLENWVNLSTFFEYDQQIRKIIYTTNPIEGMHRQIRKITKTKGAFNSEQALLKLMYLIIKDISKKWTMPAHNWGLTISQLYIKFGDRIRLDKSF</sequence>
<keyword evidence="9" id="KW-1185">Reference proteome</keyword>
<dbReference type="PANTHER" id="PTHR33217">
    <property type="entry name" value="TRANSPOSASE FOR INSERTION SEQUENCE ELEMENT IS1081"/>
    <property type="match status" value="1"/>
</dbReference>
<dbReference type="RefSeq" id="WP_286652214.1">
    <property type="nucleotide sequence ID" value="NZ_JACAGK010000068.1"/>
</dbReference>
<keyword evidence="5 6" id="KW-0233">DNA recombination</keyword>
<gene>
    <name evidence="8" type="ORF">HX018_17525</name>
</gene>
<organism evidence="8 9">
    <name type="scientific">Sphingobacterium hotanense</name>
    <dbReference type="NCBI Taxonomy" id="649196"/>
    <lineage>
        <taxon>Bacteria</taxon>
        <taxon>Pseudomonadati</taxon>
        <taxon>Bacteroidota</taxon>
        <taxon>Sphingobacteriia</taxon>
        <taxon>Sphingobacteriales</taxon>
        <taxon>Sphingobacteriaceae</taxon>
        <taxon>Sphingobacterium</taxon>
    </lineage>
</organism>
<name>A0ABT7NS39_9SPHI</name>
<keyword evidence="4 6" id="KW-0238">DNA-binding</keyword>
<keyword evidence="6" id="KW-0814">Transposable element</keyword>
<feature type="region of interest" description="Disordered" evidence="7">
    <location>
        <begin position="52"/>
        <end position="81"/>
    </location>
</feature>
<dbReference type="Proteomes" id="UP001170954">
    <property type="component" value="Unassembled WGS sequence"/>
</dbReference>
<reference evidence="8" key="1">
    <citation type="submission" date="2020-06" db="EMBL/GenBank/DDBJ databases">
        <authorList>
            <person name="Dong N."/>
        </authorList>
    </citation>
    <scope>NUCLEOTIDE SEQUENCE</scope>
    <source>
        <strain evidence="8">R1692</strain>
    </source>
</reference>
<evidence type="ECO:0000256" key="6">
    <source>
        <dbReference type="RuleBase" id="RU365089"/>
    </source>
</evidence>
<evidence type="ECO:0000313" key="9">
    <source>
        <dbReference type="Proteomes" id="UP001170954"/>
    </source>
</evidence>
<comment type="similarity">
    <text evidence="2 6">Belongs to the transposase mutator family.</text>
</comment>